<dbReference type="GO" id="GO:0003723">
    <property type="term" value="F:RNA binding"/>
    <property type="evidence" value="ECO:0007669"/>
    <property type="project" value="InterPro"/>
</dbReference>
<dbReference type="KEGG" id="btab:109038087"/>
<evidence type="ECO:0000256" key="1">
    <source>
        <dbReference type="ARBA" id="ARBA00022741"/>
    </source>
</evidence>
<feature type="compositionally biased region" description="Basic and acidic residues" evidence="6">
    <location>
        <begin position="505"/>
        <end position="516"/>
    </location>
</feature>
<dbReference type="Gene3D" id="3.40.50.300">
    <property type="entry name" value="P-loop containing nucleotide triphosphate hydrolases"/>
    <property type="match status" value="2"/>
</dbReference>
<feature type="region of interest" description="Disordered" evidence="6">
    <location>
        <begin position="186"/>
        <end position="206"/>
    </location>
</feature>
<name>A0A9P0F4B6_BEMTA</name>
<reference evidence="10" key="1">
    <citation type="submission" date="2021-12" db="EMBL/GenBank/DDBJ databases">
        <authorList>
            <person name="King R."/>
        </authorList>
    </citation>
    <scope>NUCLEOTIDE SEQUENCE</scope>
</reference>
<feature type="domain" description="ATP-dependent RNA helicase Ski2/MTR4 C-terminal" evidence="9">
    <location>
        <begin position="1030"/>
        <end position="1210"/>
    </location>
</feature>
<dbReference type="InterPro" id="IPR014001">
    <property type="entry name" value="Helicase_ATP-bd"/>
</dbReference>
<evidence type="ECO:0000259" key="7">
    <source>
        <dbReference type="SMART" id="SM00487"/>
    </source>
</evidence>
<keyword evidence="11" id="KW-1185">Reference proteome</keyword>
<dbReference type="InterPro" id="IPR001650">
    <property type="entry name" value="Helicase_C-like"/>
</dbReference>
<keyword evidence="1" id="KW-0547">Nucleotide-binding</keyword>
<evidence type="ECO:0000313" key="10">
    <source>
        <dbReference type="EMBL" id="CAH0389147.1"/>
    </source>
</evidence>
<dbReference type="SMART" id="SM00490">
    <property type="entry name" value="HELICc"/>
    <property type="match status" value="1"/>
</dbReference>
<dbReference type="Pfam" id="PF08148">
    <property type="entry name" value="DSHCT"/>
    <property type="match status" value="1"/>
</dbReference>
<evidence type="ECO:0000256" key="5">
    <source>
        <dbReference type="ARBA" id="ARBA00047984"/>
    </source>
</evidence>
<dbReference type="GO" id="GO:0070478">
    <property type="term" value="P:nuclear-transcribed mRNA catabolic process, 3'-5' exonucleolytic nonsense-mediated decay"/>
    <property type="evidence" value="ECO:0007669"/>
    <property type="project" value="TreeGrafter"/>
</dbReference>
<organism evidence="10 11">
    <name type="scientific">Bemisia tabaci</name>
    <name type="common">Sweetpotato whitefly</name>
    <name type="synonym">Aleurodes tabaci</name>
    <dbReference type="NCBI Taxonomy" id="7038"/>
    <lineage>
        <taxon>Eukaryota</taxon>
        <taxon>Metazoa</taxon>
        <taxon>Ecdysozoa</taxon>
        <taxon>Arthropoda</taxon>
        <taxon>Hexapoda</taxon>
        <taxon>Insecta</taxon>
        <taxon>Pterygota</taxon>
        <taxon>Neoptera</taxon>
        <taxon>Paraneoptera</taxon>
        <taxon>Hemiptera</taxon>
        <taxon>Sternorrhyncha</taxon>
        <taxon>Aleyrodoidea</taxon>
        <taxon>Aleyrodidae</taxon>
        <taxon>Aleyrodinae</taxon>
        <taxon>Bemisia</taxon>
    </lineage>
</organism>
<dbReference type="Gene3D" id="1.10.3380.30">
    <property type="match status" value="1"/>
</dbReference>
<evidence type="ECO:0000256" key="4">
    <source>
        <dbReference type="ARBA" id="ARBA00022840"/>
    </source>
</evidence>
<dbReference type="GO" id="GO:0055087">
    <property type="term" value="C:Ski complex"/>
    <property type="evidence" value="ECO:0007669"/>
    <property type="project" value="TreeGrafter"/>
</dbReference>
<keyword evidence="4" id="KW-0067">ATP-binding</keyword>
<dbReference type="InterPro" id="IPR016438">
    <property type="entry name" value="SKI2-like"/>
</dbReference>
<dbReference type="PANTHER" id="PTHR12131:SF1">
    <property type="entry name" value="ATP-DEPENDENT RNA HELICASE SUPV3L1, MITOCHONDRIAL-RELATED"/>
    <property type="match status" value="1"/>
</dbReference>
<dbReference type="PIRSF" id="PIRSF005198">
    <property type="entry name" value="Antiviral_helicase_SKI2"/>
    <property type="match status" value="1"/>
</dbReference>
<dbReference type="InterPro" id="IPR027417">
    <property type="entry name" value="P-loop_NTPase"/>
</dbReference>
<evidence type="ECO:0000256" key="3">
    <source>
        <dbReference type="ARBA" id="ARBA00022806"/>
    </source>
</evidence>
<evidence type="ECO:0000259" key="9">
    <source>
        <dbReference type="SMART" id="SM01142"/>
    </source>
</evidence>
<feature type="domain" description="Helicase C-terminal" evidence="8">
    <location>
        <begin position="591"/>
        <end position="677"/>
    </location>
</feature>
<dbReference type="SUPFAM" id="SSF52540">
    <property type="entry name" value="P-loop containing nucleoside triphosphate hydrolases"/>
    <property type="match status" value="1"/>
</dbReference>
<dbReference type="FunFam" id="3.40.50.300:FF:000447">
    <property type="entry name" value="helicase SKI2W isoform X2"/>
    <property type="match status" value="1"/>
</dbReference>
<dbReference type="InterPro" id="IPR012961">
    <property type="entry name" value="Ski2/MTR4_C"/>
</dbReference>
<comment type="catalytic activity">
    <reaction evidence="5">
        <text>ATP + H2O = ADP + phosphate + H(+)</text>
        <dbReference type="Rhea" id="RHEA:13065"/>
        <dbReference type="ChEBI" id="CHEBI:15377"/>
        <dbReference type="ChEBI" id="CHEBI:15378"/>
        <dbReference type="ChEBI" id="CHEBI:30616"/>
        <dbReference type="ChEBI" id="CHEBI:43474"/>
        <dbReference type="ChEBI" id="CHEBI:456216"/>
        <dbReference type="EC" id="3.6.4.13"/>
    </reaction>
</comment>
<dbReference type="GO" id="GO:0003724">
    <property type="term" value="F:RNA helicase activity"/>
    <property type="evidence" value="ECO:0007669"/>
    <property type="project" value="UniProtKB-EC"/>
</dbReference>
<dbReference type="SMART" id="SM00487">
    <property type="entry name" value="DEXDc"/>
    <property type="match status" value="1"/>
</dbReference>
<dbReference type="InterPro" id="IPR050699">
    <property type="entry name" value="RNA-DNA_Helicase"/>
</dbReference>
<keyword evidence="3" id="KW-0347">Helicase</keyword>
<evidence type="ECO:0000313" key="11">
    <source>
        <dbReference type="Proteomes" id="UP001152759"/>
    </source>
</evidence>
<evidence type="ECO:0008006" key="12">
    <source>
        <dbReference type="Google" id="ProtNLM"/>
    </source>
</evidence>
<keyword evidence="2" id="KW-0378">Hydrolase</keyword>
<dbReference type="EMBL" id="OU963865">
    <property type="protein sequence ID" value="CAH0389147.1"/>
    <property type="molecule type" value="Genomic_DNA"/>
</dbReference>
<dbReference type="GO" id="GO:0016787">
    <property type="term" value="F:hydrolase activity"/>
    <property type="evidence" value="ECO:0007669"/>
    <property type="project" value="UniProtKB-KW"/>
</dbReference>
<dbReference type="AlphaFoldDB" id="A0A9P0F4B6"/>
<dbReference type="Proteomes" id="UP001152759">
    <property type="component" value="Chromosome 4"/>
</dbReference>
<evidence type="ECO:0000256" key="2">
    <source>
        <dbReference type="ARBA" id="ARBA00022801"/>
    </source>
</evidence>
<dbReference type="CDD" id="cd18795">
    <property type="entry name" value="SF2_C_Ski2"/>
    <property type="match status" value="1"/>
</dbReference>
<gene>
    <name evidence="10" type="ORF">BEMITA_LOCUS8007</name>
</gene>
<dbReference type="SMART" id="SM01142">
    <property type="entry name" value="DSHCT"/>
    <property type="match status" value="1"/>
</dbReference>
<proteinExistence type="predicted"/>
<dbReference type="Pfam" id="PF00271">
    <property type="entry name" value="Helicase_C"/>
    <property type="match status" value="1"/>
</dbReference>
<dbReference type="Pfam" id="PF00270">
    <property type="entry name" value="DEAD"/>
    <property type="match status" value="1"/>
</dbReference>
<protein>
    <recommendedName>
        <fullName evidence="12">Helicase SKI2W</fullName>
    </recommendedName>
</protein>
<feature type="region of interest" description="Disordered" evidence="6">
    <location>
        <begin position="496"/>
        <end position="516"/>
    </location>
</feature>
<feature type="domain" description="Helicase ATP-binding" evidence="7">
    <location>
        <begin position="267"/>
        <end position="452"/>
    </location>
</feature>
<evidence type="ECO:0000256" key="6">
    <source>
        <dbReference type="SAM" id="MobiDB-lite"/>
    </source>
</evidence>
<sequence length="1215" mass="139669">MPTDLLHFMENNWPPVLPDVKKTLENFIINNDELPYESTKTLPRERNESNVIHAREYLPCRTTLFVEDIQEEEDVESGHGYHEIILTDETWEQAFFDPVDPDTDSDSIVKPSLKKQALLSNVFKATSNSVGSSLINCELKTVPPGLDHGMDFGSAFKDYMTQKSEKSEVSINLSFQQMSLDAESEILESTTESDKKDDEGEDNYGSSLEKEIIQNLPSKINHNMCVLDISKVTYSQASIKKTEWAEILDSGRDVDLEFKKLNLATSFNFELDGFQKQGIVKLEEHANVLIAAHTSAGKTVIAEYAIAMALKHKTKVIYTSPIKALSNQKFRDFKDKFDDVGLITGDFQMNQLSSVLIMTTEILRSMLFNSSKVIQELEFVIFDEVHYLNDTERGRVWEEVLILLPSSVQIIMLSATISNTFDIANWVGRTKQKKVFVISTPKRPVPLCHFVYLGVNEQTENEIYLIREGDGVFQKDGYRKALEVWKRIGGPYCLTNPKKKPNQSYEKREKGVSPRDKNEKRMWKTLLGFLKKEKKLPVVIFTLSRVRCDKNANSLLSEELTTGEEKKHIQGFFHFSISQLKEEDRKLPQVLKLQELLMSGIGVHHSGIIPILKEVVEILFQKGFVKCLFATETFAIGINMPAKSVVFDSLIKFDGKEKRLLTSAEYIQMAGRAGRRGIDEKGTVIIMAKDDMQPAIKVERMITGQALQIKSQYVLTYSTILNSLRVTNLFSVENMMQHSFMEFGSQSVNDKHRKELQKLENIQVSIPDRVKNLLFEFYDTALEFLEIWNKIKTDSIMDKEINKILVEGRILLITYREHINKLAVILSVDHRRMEYKVLVLSDSTKDADSNSVERPDLWYNMMSLLRRREIYKPQITDKDTVITINLTNILGSTSRVLKANFELVSQDWGTRQIPRFRDKQPGENCMLAIRTLSEMSRTVNAKEILWTSETCPFRTLSFVSCKEMLSKLETKLSTFSEVSKYLNYFEDVFENKKIHMRRKELKCLLSPENMDLHQDYKEKIAVLESLEFIDKQRKVLFKGHIACQMGTQELIIVQLLMNNVFMELSSAEVAALLSALVYKGKEEPRPDLCTISTPMQKAIEMFDNIYASIAELERRYMTRGESWEYANSEPNFYLLPVIYEWAKESSFVEIMKLTKIQEGIIIRTIQQLHEMISDVRDATKLIGLMDLGEKMDDAARRIRRNIVFSASLYTNPLSS</sequence>
<dbReference type="GO" id="GO:0005524">
    <property type="term" value="F:ATP binding"/>
    <property type="evidence" value="ECO:0007669"/>
    <property type="project" value="UniProtKB-KW"/>
</dbReference>
<dbReference type="PANTHER" id="PTHR12131">
    <property type="entry name" value="ATP-DEPENDENT RNA AND DNA HELICASE"/>
    <property type="match status" value="1"/>
</dbReference>
<accession>A0A9P0F4B6</accession>
<dbReference type="FunFam" id="3.40.50.300:FF:000354">
    <property type="entry name" value="ATP-dependent RNA helicase SKI2"/>
    <property type="match status" value="1"/>
</dbReference>
<evidence type="ECO:0000259" key="8">
    <source>
        <dbReference type="SMART" id="SM00490"/>
    </source>
</evidence>
<dbReference type="InterPro" id="IPR011545">
    <property type="entry name" value="DEAD/DEAH_box_helicase_dom"/>
</dbReference>